<proteinExistence type="predicted"/>
<organism evidence="1 2">
    <name type="scientific">Protopolystoma xenopodis</name>
    <dbReference type="NCBI Taxonomy" id="117903"/>
    <lineage>
        <taxon>Eukaryota</taxon>
        <taxon>Metazoa</taxon>
        <taxon>Spiralia</taxon>
        <taxon>Lophotrochozoa</taxon>
        <taxon>Platyhelminthes</taxon>
        <taxon>Monogenea</taxon>
        <taxon>Polyopisthocotylea</taxon>
        <taxon>Polystomatidea</taxon>
        <taxon>Polystomatidae</taxon>
        <taxon>Protopolystoma</taxon>
    </lineage>
</organism>
<accession>A0A3S4ZUT1</accession>
<reference evidence="1" key="1">
    <citation type="submission" date="2018-11" db="EMBL/GenBank/DDBJ databases">
        <authorList>
            <consortium name="Pathogen Informatics"/>
        </authorList>
    </citation>
    <scope>NUCLEOTIDE SEQUENCE</scope>
</reference>
<name>A0A3S4ZUT1_9PLAT</name>
<sequence length="101" mass="11685">MLHSQKEQRKVAFQQMVVPQHRLVRVGGRRGLGGFSDEQLQTAFALRPSTWHGNRLLCAVVMAWLRCDQRAHLVCGLYRFLSQWDSHNENFADGSEIMVEF</sequence>
<dbReference type="AlphaFoldDB" id="A0A3S4ZUT1"/>
<keyword evidence="2" id="KW-1185">Reference proteome</keyword>
<evidence type="ECO:0000313" key="1">
    <source>
        <dbReference type="EMBL" id="VEL12539.1"/>
    </source>
</evidence>
<comment type="caution">
    <text evidence="1">The sequence shown here is derived from an EMBL/GenBank/DDBJ whole genome shotgun (WGS) entry which is preliminary data.</text>
</comment>
<gene>
    <name evidence="1" type="ORF">PXEA_LOCUS5979</name>
</gene>
<dbReference type="Proteomes" id="UP000784294">
    <property type="component" value="Unassembled WGS sequence"/>
</dbReference>
<evidence type="ECO:0000313" key="2">
    <source>
        <dbReference type="Proteomes" id="UP000784294"/>
    </source>
</evidence>
<protein>
    <submittedName>
        <fullName evidence="1">Uncharacterized protein</fullName>
    </submittedName>
</protein>
<dbReference type="EMBL" id="CAAALY010015047">
    <property type="protein sequence ID" value="VEL12539.1"/>
    <property type="molecule type" value="Genomic_DNA"/>
</dbReference>